<name>A0AAI8VPC8_9PEZI</name>
<dbReference type="Proteomes" id="UP001295740">
    <property type="component" value="Unassembled WGS sequence"/>
</dbReference>
<accession>A0AAI8VPC8</accession>
<feature type="domain" description="DUF7587" evidence="1">
    <location>
        <begin position="52"/>
        <end position="146"/>
    </location>
</feature>
<reference evidence="2" key="1">
    <citation type="submission" date="2023-10" db="EMBL/GenBank/DDBJ databases">
        <authorList>
            <person name="Hackl T."/>
        </authorList>
    </citation>
    <scope>NUCLEOTIDE SEQUENCE</scope>
</reference>
<organism evidence="2 3">
    <name type="scientific">Anthostomella pinea</name>
    <dbReference type="NCBI Taxonomy" id="933095"/>
    <lineage>
        <taxon>Eukaryota</taxon>
        <taxon>Fungi</taxon>
        <taxon>Dikarya</taxon>
        <taxon>Ascomycota</taxon>
        <taxon>Pezizomycotina</taxon>
        <taxon>Sordariomycetes</taxon>
        <taxon>Xylariomycetidae</taxon>
        <taxon>Xylariales</taxon>
        <taxon>Xylariaceae</taxon>
        <taxon>Anthostomella</taxon>
    </lineage>
</organism>
<dbReference type="InterPro" id="IPR056009">
    <property type="entry name" value="DUF7587"/>
</dbReference>
<gene>
    <name evidence="2" type="ORF">KHLLAP_LOCUS9118</name>
</gene>
<sequence length="207" mass="23886">MNTFVLPSRECWNRRHEYIPTRTGIGFRVVAEDGSKPNYAGLLARYPDGQADDASLIRHLTWRRCYSPWVSVHVDWDAAIRRAEYYRNSRNARSIYIVVVDMEMHSPSINAASFALHYGLQNLNVYQAESLYYGGIDERAIVAIIPATLGFQKCNIHLATVPRDILLSDWSLLDETYIRTGVYDGILEQRVKEAWCWNVNMLAVRRD</sequence>
<protein>
    <submittedName>
        <fullName evidence="2">Uu.00g136760.m01.CDS01</fullName>
    </submittedName>
</protein>
<proteinExistence type="predicted"/>
<evidence type="ECO:0000313" key="2">
    <source>
        <dbReference type="EMBL" id="CAJ2508650.1"/>
    </source>
</evidence>
<evidence type="ECO:0000259" key="1">
    <source>
        <dbReference type="Pfam" id="PF24494"/>
    </source>
</evidence>
<evidence type="ECO:0000313" key="3">
    <source>
        <dbReference type="Proteomes" id="UP001295740"/>
    </source>
</evidence>
<dbReference type="AlphaFoldDB" id="A0AAI8VPC8"/>
<dbReference type="Pfam" id="PF24494">
    <property type="entry name" value="DUF7587"/>
    <property type="match status" value="1"/>
</dbReference>
<comment type="caution">
    <text evidence="2">The sequence shown here is derived from an EMBL/GenBank/DDBJ whole genome shotgun (WGS) entry which is preliminary data.</text>
</comment>
<dbReference type="EMBL" id="CAUWAG010000012">
    <property type="protein sequence ID" value="CAJ2508650.1"/>
    <property type="molecule type" value="Genomic_DNA"/>
</dbReference>
<keyword evidence="3" id="KW-1185">Reference proteome</keyword>